<dbReference type="FunFam" id="2.30.30.790:FF:000007">
    <property type="entry name" value="Mitochondrial ribosomal protein, putative"/>
    <property type="match status" value="1"/>
</dbReference>
<comment type="similarity">
    <text evidence="1">Belongs to the bacterial ribosomal protein bL19 family.</text>
</comment>
<protein>
    <submittedName>
        <fullName evidence="5">54S ribosomal protein subunit img1, mitochondrial</fullName>
    </submittedName>
</protein>
<evidence type="ECO:0000256" key="1">
    <source>
        <dbReference type="ARBA" id="ARBA00005781"/>
    </source>
</evidence>
<evidence type="ECO:0000313" key="6">
    <source>
        <dbReference type="Proteomes" id="UP000310108"/>
    </source>
</evidence>
<gene>
    <name evidence="5" type="primary">img1</name>
    <name evidence="5" type="ORF">CTA1_8936</name>
</gene>
<dbReference type="PANTHER" id="PTHR15680:SF9">
    <property type="entry name" value="LARGE RIBOSOMAL SUBUNIT PROTEIN BL19M"/>
    <property type="match status" value="1"/>
</dbReference>
<dbReference type="GO" id="GO:0005762">
    <property type="term" value="C:mitochondrial large ribosomal subunit"/>
    <property type="evidence" value="ECO:0007669"/>
    <property type="project" value="TreeGrafter"/>
</dbReference>
<dbReference type="OrthoDB" id="432645at2759"/>
<organism evidence="5 6">
    <name type="scientific">Colletotrichum tanaceti</name>
    <dbReference type="NCBI Taxonomy" id="1306861"/>
    <lineage>
        <taxon>Eukaryota</taxon>
        <taxon>Fungi</taxon>
        <taxon>Dikarya</taxon>
        <taxon>Ascomycota</taxon>
        <taxon>Pezizomycotina</taxon>
        <taxon>Sordariomycetes</taxon>
        <taxon>Hypocreomycetidae</taxon>
        <taxon>Glomerellales</taxon>
        <taxon>Glomerellaceae</taxon>
        <taxon>Colletotrichum</taxon>
        <taxon>Colletotrichum destructivum species complex</taxon>
    </lineage>
</organism>
<evidence type="ECO:0000256" key="3">
    <source>
        <dbReference type="ARBA" id="ARBA00023274"/>
    </source>
</evidence>
<keyword evidence="3" id="KW-0687">Ribonucleoprotein</keyword>
<dbReference type="InterPro" id="IPR008991">
    <property type="entry name" value="Translation_prot_SH3-like_sf"/>
</dbReference>
<dbReference type="Gene3D" id="2.30.30.790">
    <property type="match status" value="1"/>
</dbReference>
<proteinExistence type="inferred from homology"/>
<evidence type="ECO:0000313" key="5">
    <source>
        <dbReference type="EMBL" id="TKW51963.1"/>
    </source>
</evidence>
<dbReference type="GO" id="GO:0006412">
    <property type="term" value="P:translation"/>
    <property type="evidence" value="ECO:0007669"/>
    <property type="project" value="InterPro"/>
</dbReference>
<keyword evidence="2 5" id="KW-0689">Ribosomal protein</keyword>
<dbReference type="InterPro" id="IPR001857">
    <property type="entry name" value="Ribosomal_bL19"/>
</dbReference>
<dbReference type="PANTHER" id="PTHR15680">
    <property type="entry name" value="RIBOSOMAL PROTEIN L19"/>
    <property type="match status" value="1"/>
</dbReference>
<evidence type="ECO:0000256" key="4">
    <source>
        <dbReference type="SAM" id="MobiDB-lite"/>
    </source>
</evidence>
<dbReference type="InterPro" id="IPR038657">
    <property type="entry name" value="Ribosomal_bL19_sf"/>
</dbReference>
<evidence type="ECO:0000256" key="2">
    <source>
        <dbReference type="ARBA" id="ARBA00022980"/>
    </source>
</evidence>
<dbReference type="AlphaFoldDB" id="A0A4U6X9U8"/>
<dbReference type="Pfam" id="PF01245">
    <property type="entry name" value="Ribosomal_L19"/>
    <property type="match status" value="1"/>
</dbReference>
<dbReference type="Proteomes" id="UP000310108">
    <property type="component" value="Unassembled WGS sequence"/>
</dbReference>
<dbReference type="GO" id="GO:0003735">
    <property type="term" value="F:structural constituent of ribosome"/>
    <property type="evidence" value="ECO:0007669"/>
    <property type="project" value="InterPro"/>
</dbReference>
<reference evidence="5 6" key="1">
    <citation type="journal article" date="2019" name="PLoS ONE">
        <title>Comparative genome analysis indicates high evolutionary potential of pathogenicity genes in Colletotrichum tanaceti.</title>
        <authorList>
            <person name="Lelwala R.V."/>
            <person name="Korhonen P.K."/>
            <person name="Young N.D."/>
            <person name="Scott J.B."/>
            <person name="Ades P.A."/>
            <person name="Gasser R.B."/>
            <person name="Taylor P.W.J."/>
        </authorList>
    </citation>
    <scope>NUCLEOTIDE SEQUENCE [LARGE SCALE GENOMIC DNA]</scope>
    <source>
        <strain evidence="5">BRIP57314</strain>
    </source>
</reference>
<feature type="region of interest" description="Disordered" evidence="4">
    <location>
        <begin position="163"/>
        <end position="184"/>
    </location>
</feature>
<sequence>MHACCSHTHALAPLRALPINILDMFAIALCFRRRVVTPSSSAAIGRGRDDEEGYSGMNCCCRVHCQNFGSHPRPGRGSASLMYRANHSAQFTPRTSTFRSSTTCIGSQLSLTLSPDDKIAQQPSVLTTIQPKMNATCLWRPIGCLKTALRQTRHQRLLTRSMATAPAAKPRASKRWTKPASFGPGDKPTFAVYPPLPSVRHTHKNPLPALDAQQRSTLDATGARTRLFDPARPEAAKVGDVLMVTTKSGEPFSGVCMSIRRRGVDTAILLRGQLMKVGIEMWYKIYSPTVIGIDIVWRRPKRARRARLTYLRKPKHDMGSVDHLVFAWKKERYGMRHRGKQVGTRF</sequence>
<dbReference type="STRING" id="1306861.A0A4U6X9U8"/>
<name>A0A4U6X9U8_9PEZI</name>
<dbReference type="EMBL" id="PJEX01000271">
    <property type="protein sequence ID" value="TKW51963.1"/>
    <property type="molecule type" value="Genomic_DNA"/>
</dbReference>
<keyword evidence="6" id="KW-1185">Reference proteome</keyword>
<comment type="caution">
    <text evidence="5">The sequence shown here is derived from an EMBL/GenBank/DDBJ whole genome shotgun (WGS) entry which is preliminary data.</text>
</comment>
<accession>A0A4U6X9U8</accession>
<dbReference type="SUPFAM" id="SSF50104">
    <property type="entry name" value="Translation proteins SH3-like domain"/>
    <property type="match status" value="1"/>
</dbReference>